<evidence type="ECO:0000313" key="13">
    <source>
        <dbReference type="Proteomes" id="UP001372338"/>
    </source>
</evidence>
<dbReference type="CDD" id="cd16651">
    <property type="entry name" value="SPL-RING_NSE2"/>
    <property type="match status" value="1"/>
</dbReference>
<sequence length="246" mass="27789">MASTSHSGGVAGRIRTTASTFSSDYQSLIIDIRKNMTLMKDIAVELEKDGMSDKVKELEDAVLELASLSELSVHFSSAVQAFANRYQPGEELTDFHKVFEDEIKQFKANPPSDPKKHSLVRQFKEAVWNVHHEGQPMPGEEQEDIVMTSTQSSILNKTCPLTGKPVTELQEPVRSMECKHIYEKKAMMKYIQTKHQVQCPMSGCPKILRADKVVNDPLLLIEIDELRKMTKESDIVEDFTMLGEDD</sequence>
<dbReference type="GO" id="GO:0030915">
    <property type="term" value="C:Smc5-Smc6 complex"/>
    <property type="evidence" value="ECO:0007669"/>
    <property type="project" value="InterPro"/>
</dbReference>
<evidence type="ECO:0000256" key="8">
    <source>
        <dbReference type="ARBA" id="ARBA00022833"/>
    </source>
</evidence>
<dbReference type="PANTHER" id="PTHR21330:SF1">
    <property type="entry name" value="E3 SUMO-PROTEIN LIGASE NSE2"/>
    <property type="match status" value="1"/>
</dbReference>
<reference evidence="12 13" key="1">
    <citation type="submission" date="2024-01" db="EMBL/GenBank/DDBJ databases">
        <title>The genomes of 5 underutilized Papilionoideae crops provide insights into root nodulation and disease resistanc.</title>
        <authorList>
            <person name="Yuan L."/>
        </authorList>
    </citation>
    <scope>NUCLEOTIDE SEQUENCE [LARGE SCALE GENOMIC DNA]</scope>
    <source>
        <strain evidence="12">ZHUSHIDOU_FW_LH</strain>
        <tissue evidence="12">Leaf</tissue>
    </source>
</reference>
<dbReference type="EMBL" id="JAYWIO010000008">
    <property type="protein sequence ID" value="KAK7244233.1"/>
    <property type="molecule type" value="Genomic_DNA"/>
</dbReference>
<dbReference type="PANTHER" id="PTHR21330">
    <property type="entry name" value="E3 SUMO-PROTEIN LIGASE NSE2"/>
    <property type="match status" value="1"/>
</dbReference>
<dbReference type="GO" id="GO:0005634">
    <property type="term" value="C:nucleus"/>
    <property type="evidence" value="ECO:0007669"/>
    <property type="project" value="UniProtKB-SubCell"/>
</dbReference>
<keyword evidence="6 10" id="KW-0863">Zinc-finger</keyword>
<keyword evidence="7" id="KW-0833">Ubl conjugation pathway</keyword>
<keyword evidence="9" id="KW-0539">Nucleus</keyword>
<keyword evidence="5" id="KW-0479">Metal-binding</keyword>
<dbReference type="GO" id="GO:0016925">
    <property type="term" value="P:protein sumoylation"/>
    <property type="evidence" value="ECO:0007669"/>
    <property type="project" value="TreeGrafter"/>
</dbReference>
<dbReference type="InterPro" id="IPR013083">
    <property type="entry name" value="Znf_RING/FYVE/PHD"/>
</dbReference>
<evidence type="ECO:0000256" key="10">
    <source>
        <dbReference type="PROSITE-ProRule" id="PRU00452"/>
    </source>
</evidence>
<accession>A0AAN9HSY4</accession>
<evidence type="ECO:0000256" key="7">
    <source>
        <dbReference type="ARBA" id="ARBA00022786"/>
    </source>
</evidence>
<comment type="caution">
    <text evidence="12">The sequence shown here is derived from an EMBL/GenBank/DDBJ whole genome shotgun (WGS) entry which is preliminary data.</text>
</comment>
<dbReference type="GO" id="GO:0061665">
    <property type="term" value="F:SUMO ligase activity"/>
    <property type="evidence" value="ECO:0007669"/>
    <property type="project" value="TreeGrafter"/>
</dbReference>
<evidence type="ECO:0000256" key="4">
    <source>
        <dbReference type="ARBA" id="ARBA00022679"/>
    </source>
</evidence>
<dbReference type="InterPro" id="IPR004181">
    <property type="entry name" value="Znf_MIZ"/>
</dbReference>
<feature type="domain" description="SP-RING-type" evidence="11">
    <location>
        <begin position="141"/>
        <end position="228"/>
    </location>
</feature>
<dbReference type="GO" id="GO:0008270">
    <property type="term" value="F:zinc ion binding"/>
    <property type="evidence" value="ECO:0007669"/>
    <property type="project" value="UniProtKB-KW"/>
</dbReference>
<proteinExistence type="inferred from homology"/>
<evidence type="ECO:0000256" key="2">
    <source>
        <dbReference type="ARBA" id="ARBA00004718"/>
    </source>
</evidence>
<comment type="pathway">
    <text evidence="2">Protein modification; protein sumoylation.</text>
</comment>
<dbReference type="InterPro" id="IPR026846">
    <property type="entry name" value="Nse2(Mms21)"/>
</dbReference>
<name>A0AAN9HSY4_CROPI</name>
<evidence type="ECO:0000259" key="11">
    <source>
        <dbReference type="PROSITE" id="PS51044"/>
    </source>
</evidence>
<comment type="subcellular location">
    <subcellularLocation>
        <location evidence="1">Nucleus</location>
    </subcellularLocation>
</comment>
<dbReference type="Proteomes" id="UP001372338">
    <property type="component" value="Unassembled WGS sequence"/>
</dbReference>
<evidence type="ECO:0000256" key="3">
    <source>
        <dbReference type="ARBA" id="ARBA00008212"/>
    </source>
</evidence>
<keyword evidence="13" id="KW-1185">Reference proteome</keyword>
<evidence type="ECO:0000256" key="1">
    <source>
        <dbReference type="ARBA" id="ARBA00004123"/>
    </source>
</evidence>
<evidence type="ECO:0000313" key="12">
    <source>
        <dbReference type="EMBL" id="KAK7244233.1"/>
    </source>
</evidence>
<organism evidence="12 13">
    <name type="scientific">Crotalaria pallida</name>
    <name type="common">Smooth rattlebox</name>
    <name type="synonym">Crotalaria striata</name>
    <dbReference type="NCBI Taxonomy" id="3830"/>
    <lineage>
        <taxon>Eukaryota</taxon>
        <taxon>Viridiplantae</taxon>
        <taxon>Streptophyta</taxon>
        <taxon>Embryophyta</taxon>
        <taxon>Tracheophyta</taxon>
        <taxon>Spermatophyta</taxon>
        <taxon>Magnoliopsida</taxon>
        <taxon>eudicotyledons</taxon>
        <taxon>Gunneridae</taxon>
        <taxon>Pentapetalae</taxon>
        <taxon>rosids</taxon>
        <taxon>fabids</taxon>
        <taxon>Fabales</taxon>
        <taxon>Fabaceae</taxon>
        <taxon>Papilionoideae</taxon>
        <taxon>50 kb inversion clade</taxon>
        <taxon>genistoids sensu lato</taxon>
        <taxon>core genistoids</taxon>
        <taxon>Crotalarieae</taxon>
        <taxon>Crotalaria</taxon>
    </lineage>
</organism>
<evidence type="ECO:0000256" key="5">
    <source>
        <dbReference type="ARBA" id="ARBA00022723"/>
    </source>
</evidence>
<dbReference type="AlphaFoldDB" id="A0AAN9HSY4"/>
<protein>
    <recommendedName>
        <fullName evidence="11">SP-RING-type domain-containing protein</fullName>
    </recommendedName>
</protein>
<evidence type="ECO:0000256" key="9">
    <source>
        <dbReference type="ARBA" id="ARBA00023242"/>
    </source>
</evidence>
<keyword evidence="4" id="KW-0808">Transferase</keyword>
<keyword evidence="8" id="KW-0862">Zinc</keyword>
<gene>
    <name evidence="12" type="ORF">RIF29_39052</name>
</gene>
<dbReference type="SUPFAM" id="SSF57850">
    <property type="entry name" value="RING/U-box"/>
    <property type="match status" value="1"/>
</dbReference>
<dbReference type="PROSITE" id="PS51044">
    <property type="entry name" value="ZF_SP_RING"/>
    <property type="match status" value="1"/>
</dbReference>
<dbReference type="Gene3D" id="3.30.40.10">
    <property type="entry name" value="Zinc/RING finger domain, C3HC4 (zinc finger)"/>
    <property type="match status" value="1"/>
</dbReference>
<comment type="similarity">
    <text evidence="3">Belongs to the NSE2 family.</text>
</comment>
<dbReference type="GO" id="GO:0000724">
    <property type="term" value="P:double-strand break repair via homologous recombination"/>
    <property type="evidence" value="ECO:0007669"/>
    <property type="project" value="InterPro"/>
</dbReference>
<dbReference type="Pfam" id="PF11789">
    <property type="entry name" value="zf-Nse"/>
    <property type="match status" value="1"/>
</dbReference>
<evidence type="ECO:0000256" key="6">
    <source>
        <dbReference type="ARBA" id="ARBA00022771"/>
    </source>
</evidence>